<protein>
    <submittedName>
        <fullName evidence="2">Uncharacterized protein</fullName>
    </submittedName>
</protein>
<feature type="region of interest" description="Disordered" evidence="1">
    <location>
        <begin position="1"/>
        <end position="141"/>
    </location>
</feature>
<feature type="compositionally biased region" description="Basic residues" evidence="1">
    <location>
        <begin position="15"/>
        <end position="25"/>
    </location>
</feature>
<accession>A0A453ACV2</accession>
<keyword evidence="3" id="KW-1185">Reference proteome</keyword>
<feature type="compositionally biased region" description="Basic and acidic residues" evidence="1">
    <location>
        <begin position="1"/>
        <end position="14"/>
    </location>
</feature>
<evidence type="ECO:0000256" key="1">
    <source>
        <dbReference type="SAM" id="MobiDB-lite"/>
    </source>
</evidence>
<sequence length="141" mass="14965">DTNGGRGRERMVGRDRRRLFPKRHPSRETKETGPGFAGTNTITSPSLSPHWKLQSKPSQRKEGGGGRIGNPLSNSSVLLFLPPSQPPNLNPSPSPLSRGKDKDRQSGKSDSLAGGGRAPRARGGDSPRSCAGVQTPLTAFS</sequence>
<reference evidence="2" key="5">
    <citation type="journal article" date="2021" name="G3 (Bethesda)">
        <title>Aegilops tauschii genome assembly Aet v5.0 features greater sequence contiguity and improved annotation.</title>
        <authorList>
            <person name="Wang L."/>
            <person name="Zhu T."/>
            <person name="Rodriguez J.C."/>
            <person name="Deal K.R."/>
            <person name="Dubcovsky J."/>
            <person name="McGuire P.E."/>
            <person name="Lux T."/>
            <person name="Spannagl M."/>
            <person name="Mayer K.F.X."/>
            <person name="Baldrich P."/>
            <person name="Meyers B.C."/>
            <person name="Huo N."/>
            <person name="Gu Y.Q."/>
            <person name="Zhou H."/>
            <person name="Devos K.M."/>
            <person name="Bennetzen J.L."/>
            <person name="Unver T."/>
            <person name="Budak H."/>
            <person name="Gulick P.J."/>
            <person name="Galiba G."/>
            <person name="Kalapos B."/>
            <person name="Nelson D.R."/>
            <person name="Li P."/>
            <person name="You F.M."/>
            <person name="Luo M.C."/>
            <person name="Dvorak J."/>
        </authorList>
    </citation>
    <scope>NUCLEOTIDE SEQUENCE [LARGE SCALE GENOMIC DNA]</scope>
    <source>
        <strain evidence="2">cv. AL8/78</strain>
    </source>
</reference>
<feature type="compositionally biased region" description="Basic and acidic residues" evidence="1">
    <location>
        <begin position="98"/>
        <end position="107"/>
    </location>
</feature>
<feature type="compositionally biased region" description="Polar residues" evidence="1">
    <location>
        <begin position="38"/>
        <end position="47"/>
    </location>
</feature>
<evidence type="ECO:0000313" key="3">
    <source>
        <dbReference type="Proteomes" id="UP000015105"/>
    </source>
</evidence>
<name>A0A453ACV2_AEGTS</name>
<reference evidence="2" key="4">
    <citation type="submission" date="2019-03" db="UniProtKB">
        <authorList>
            <consortium name="EnsemblPlants"/>
        </authorList>
    </citation>
    <scope>IDENTIFICATION</scope>
</reference>
<reference evidence="3" key="1">
    <citation type="journal article" date="2014" name="Science">
        <title>Ancient hybridizations among the ancestral genomes of bread wheat.</title>
        <authorList>
            <consortium name="International Wheat Genome Sequencing Consortium,"/>
            <person name="Marcussen T."/>
            <person name="Sandve S.R."/>
            <person name="Heier L."/>
            <person name="Spannagl M."/>
            <person name="Pfeifer M."/>
            <person name="Jakobsen K.S."/>
            <person name="Wulff B.B."/>
            <person name="Steuernagel B."/>
            <person name="Mayer K.F."/>
            <person name="Olsen O.A."/>
        </authorList>
    </citation>
    <scope>NUCLEOTIDE SEQUENCE [LARGE SCALE GENOMIC DNA]</scope>
    <source>
        <strain evidence="3">cv. AL8/78</strain>
    </source>
</reference>
<reference evidence="3" key="2">
    <citation type="journal article" date="2017" name="Nat. Plants">
        <title>The Aegilops tauschii genome reveals multiple impacts of transposons.</title>
        <authorList>
            <person name="Zhao G."/>
            <person name="Zou C."/>
            <person name="Li K."/>
            <person name="Wang K."/>
            <person name="Li T."/>
            <person name="Gao L."/>
            <person name="Zhang X."/>
            <person name="Wang H."/>
            <person name="Yang Z."/>
            <person name="Liu X."/>
            <person name="Jiang W."/>
            <person name="Mao L."/>
            <person name="Kong X."/>
            <person name="Jiao Y."/>
            <person name="Jia J."/>
        </authorList>
    </citation>
    <scope>NUCLEOTIDE SEQUENCE [LARGE SCALE GENOMIC DNA]</scope>
    <source>
        <strain evidence="3">cv. AL8/78</strain>
    </source>
</reference>
<proteinExistence type="predicted"/>
<feature type="compositionally biased region" description="Pro residues" evidence="1">
    <location>
        <begin position="83"/>
        <end position="94"/>
    </location>
</feature>
<dbReference type="EnsemblPlants" id="AET2Gv20072200.6">
    <property type="protein sequence ID" value="AET2Gv20072200.6"/>
    <property type="gene ID" value="AET2Gv20072200"/>
</dbReference>
<dbReference type="Gramene" id="AET2Gv20072200.6">
    <property type="protein sequence ID" value="AET2Gv20072200.6"/>
    <property type="gene ID" value="AET2Gv20072200"/>
</dbReference>
<reference evidence="2" key="3">
    <citation type="journal article" date="2017" name="Nature">
        <title>Genome sequence of the progenitor of the wheat D genome Aegilops tauschii.</title>
        <authorList>
            <person name="Luo M.C."/>
            <person name="Gu Y.Q."/>
            <person name="Puiu D."/>
            <person name="Wang H."/>
            <person name="Twardziok S.O."/>
            <person name="Deal K.R."/>
            <person name="Huo N."/>
            <person name="Zhu T."/>
            <person name="Wang L."/>
            <person name="Wang Y."/>
            <person name="McGuire P.E."/>
            <person name="Liu S."/>
            <person name="Long H."/>
            <person name="Ramasamy R.K."/>
            <person name="Rodriguez J.C."/>
            <person name="Van S.L."/>
            <person name="Yuan L."/>
            <person name="Wang Z."/>
            <person name="Xia Z."/>
            <person name="Xiao L."/>
            <person name="Anderson O.D."/>
            <person name="Ouyang S."/>
            <person name="Liang Y."/>
            <person name="Zimin A.V."/>
            <person name="Pertea G."/>
            <person name="Qi P."/>
            <person name="Bennetzen J.L."/>
            <person name="Dai X."/>
            <person name="Dawson M.W."/>
            <person name="Muller H.G."/>
            <person name="Kugler K."/>
            <person name="Rivarola-Duarte L."/>
            <person name="Spannagl M."/>
            <person name="Mayer K.F.X."/>
            <person name="Lu F.H."/>
            <person name="Bevan M.W."/>
            <person name="Leroy P."/>
            <person name="Li P."/>
            <person name="You F.M."/>
            <person name="Sun Q."/>
            <person name="Liu Z."/>
            <person name="Lyons E."/>
            <person name="Wicker T."/>
            <person name="Salzberg S.L."/>
            <person name="Devos K.M."/>
            <person name="Dvorak J."/>
        </authorList>
    </citation>
    <scope>NUCLEOTIDE SEQUENCE [LARGE SCALE GENOMIC DNA]</scope>
    <source>
        <strain evidence="2">cv. AL8/78</strain>
    </source>
</reference>
<dbReference type="Proteomes" id="UP000015105">
    <property type="component" value="Chromosome 2D"/>
</dbReference>
<evidence type="ECO:0000313" key="2">
    <source>
        <dbReference type="EnsemblPlants" id="AET2Gv20072200.6"/>
    </source>
</evidence>
<dbReference type="AlphaFoldDB" id="A0A453ACV2"/>
<organism evidence="2 3">
    <name type="scientific">Aegilops tauschii subsp. strangulata</name>
    <name type="common">Goatgrass</name>
    <dbReference type="NCBI Taxonomy" id="200361"/>
    <lineage>
        <taxon>Eukaryota</taxon>
        <taxon>Viridiplantae</taxon>
        <taxon>Streptophyta</taxon>
        <taxon>Embryophyta</taxon>
        <taxon>Tracheophyta</taxon>
        <taxon>Spermatophyta</taxon>
        <taxon>Magnoliopsida</taxon>
        <taxon>Liliopsida</taxon>
        <taxon>Poales</taxon>
        <taxon>Poaceae</taxon>
        <taxon>BOP clade</taxon>
        <taxon>Pooideae</taxon>
        <taxon>Triticodae</taxon>
        <taxon>Triticeae</taxon>
        <taxon>Triticinae</taxon>
        <taxon>Aegilops</taxon>
    </lineage>
</organism>